<evidence type="ECO:0000313" key="3">
    <source>
        <dbReference type="Proteomes" id="UP001189429"/>
    </source>
</evidence>
<keyword evidence="3" id="KW-1185">Reference proteome</keyword>
<evidence type="ECO:0000256" key="1">
    <source>
        <dbReference type="SAM" id="MobiDB-lite"/>
    </source>
</evidence>
<protein>
    <recommendedName>
        <fullName evidence="4">Clathrin light chain</fullName>
    </recommendedName>
</protein>
<dbReference type="Proteomes" id="UP001189429">
    <property type="component" value="Unassembled WGS sequence"/>
</dbReference>
<feature type="non-terminal residue" evidence="2">
    <location>
        <position position="1"/>
    </location>
</feature>
<feature type="non-terminal residue" evidence="2">
    <location>
        <position position="245"/>
    </location>
</feature>
<gene>
    <name evidence="2" type="ORF">PCOR1329_LOCUS3182</name>
</gene>
<evidence type="ECO:0000313" key="2">
    <source>
        <dbReference type="EMBL" id="CAK0792675.1"/>
    </source>
</evidence>
<comment type="caution">
    <text evidence="2">The sequence shown here is derived from an EMBL/GenBank/DDBJ whole genome shotgun (WGS) entry which is preliminary data.</text>
</comment>
<feature type="compositionally biased region" description="Low complexity" evidence="1">
    <location>
        <begin position="177"/>
        <end position="201"/>
    </location>
</feature>
<sequence length="245" mass="25255">KPAETQVTADEAVRKASGAWKDAEAKHTQAVEQLIRCRAALAKAEARETECARILAQAEFNKQVAIKALANASGLQVQGHGEGKAGDDKASNGECFRMEVDEAFFASTKELECEESEQKEFAELEKQLREVQPAMATRSSEVKDWVARTKAMKAAIQDRMQKRRTSDGAVAGGAGSAGQAAAEGTEPTAAAGAAPPAARGSDGSGSSGGFSDEALAARAKQLSDAKLAGADAAMQMAAATAAAAA</sequence>
<reference evidence="2" key="1">
    <citation type="submission" date="2023-10" db="EMBL/GenBank/DDBJ databases">
        <authorList>
            <person name="Chen Y."/>
            <person name="Shah S."/>
            <person name="Dougan E. K."/>
            <person name="Thang M."/>
            <person name="Chan C."/>
        </authorList>
    </citation>
    <scope>NUCLEOTIDE SEQUENCE [LARGE SCALE GENOMIC DNA]</scope>
</reference>
<dbReference type="EMBL" id="CAUYUJ010000812">
    <property type="protein sequence ID" value="CAK0792675.1"/>
    <property type="molecule type" value="Genomic_DNA"/>
</dbReference>
<proteinExistence type="predicted"/>
<evidence type="ECO:0008006" key="4">
    <source>
        <dbReference type="Google" id="ProtNLM"/>
    </source>
</evidence>
<accession>A0ABN9PI99</accession>
<organism evidence="2 3">
    <name type="scientific">Prorocentrum cordatum</name>
    <dbReference type="NCBI Taxonomy" id="2364126"/>
    <lineage>
        <taxon>Eukaryota</taxon>
        <taxon>Sar</taxon>
        <taxon>Alveolata</taxon>
        <taxon>Dinophyceae</taxon>
        <taxon>Prorocentrales</taxon>
        <taxon>Prorocentraceae</taxon>
        <taxon>Prorocentrum</taxon>
    </lineage>
</organism>
<name>A0ABN9PI99_9DINO</name>
<feature type="region of interest" description="Disordered" evidence="1">
    <location>
        <begin position="156"/>
        <end position="212"/>
    </location>
</feature>